<keyword evidence="2 5" id="KW-0808">Transferase</keyword>
<dbReference type="STRING" id="596152.DesU5LDRAFT_2961"/>
<evidence type="ECO:0000259" key="9">
    <source>
        <dbReference type="PROSITE" id="PS51733"/>
    </source>
</evidence>
<feature type="site" description="Lowers pKa of active site Cys" evidence="8">
    <location>
        <position position="145"/>
    </location>
</feature>
<evidence type="ECO:0000313" key="10">
    <source>
        <dbReference type="EMBL" id="EIG54603.1"/>
    </source>
</evidence>
<dbReference type="InterPro" id="IPR045864">
    <property type="entry name" value="aa-tRNA-synth_II/BPL/LPL"/>
</dbReference>
<accession>I2Q497</accession>
<dbReference type="PANTHER" id="PTHR10993:SF7">
    <property type="entry name" value="LIPOYLTRANSFERASE 2, MITOCHONDRIAL-RELATED"/>
    <property type="match status" value="1"/>
</dbReference>
<dbReference type="OrthoDB" id="9787061at2"/>
<dbReference type="Gene3D" id="3.30.930.10">
    <property type="entry name" value="Bira Bifunctional Protein, Domain 2"/>
    <property type="match status" value="1"/>
</dbReference>
<dbReference type="InterPro" id="IPR004143">
    <property type="entry name" value="BPL_LPL_catalytic"/>
</dbReference>
<feature type="active site" description="Acyl-thioester intermediate" evidence="6">
    <location>
        <position position="179"/>
    </location>
</feature>
<dbReference type="GO" id="GO:0016874">
    <property type="term" value="F:ligase activity"/>
    <property type="evidence" value="ECO:0007669"/>
    <property type="project" value="UniProtKB-KW"/>
</dbReference>
<dbReference type="SUPFAM" id="SSF55681">
    <property type="entry name" value="Class II aaRS and biotin synthetases"/>
    <property type="match status" value="1"/>
</dbReference>
<evidence type="ECO:0000256" key="5">
    <source>
        <dbReference type="PIRNR" id="PIRNR016262"/>
    </source>
</evidence>
<comment type="similarity">
    <text evidence="5">Belongs to the LipB family.</text>
</comment>
<dbReference type="NCBIfam" id="TIGR00214">
    <property type="entry name" value="lipB"/>
    <property type="match status" value="1"/>
</dbReference>
<proteinExistence type="inferred from homology"/>
<organism evidence="10">
    <name type="scientific">Desulfovibrio sp. U5L</name>
    <dbReference type="NCBI Taxonomy" id="596152"/>
    <lineage>
        <taxon>Bacteria</taxon>
        <taxon>Pseudomonadati</taxon>
        <taxon>Thermodesulfobacteriota</taxon>
        <taxon>Desulfovibrionia</taxon>
        <taxon>Desulfovibrionales</taxon>
        <taxon>Desulfovibrionaceae</taxon>
        <taxon>Desulfovibrio</taxon>
    </lineage>
</organism>
<protein>
    <recommendedName>
        <fullName evidence="5">Octanoyltransferase</fullName>
        <ecNumber evidence="5">2.3.1.181</ecNumber>
    </recommendedName>
</protein>
<dbReference type="PROSITE" id="PS51733">
    <property type="entry name" value="BPL_LPL_CATALYTIC"/>
    <property type="match status" value="1"/>
</dbReference>
<dbReference type="EMBL" id="JH600068">
    <property type="protein sequence ID" value="EIG54603.1"/>
    <property type="molecule type" value="Genomic_DNA"/>
</dbReference>
<name>I2Q497_9BACT</name>
<reference evidence="10" key="1">
    <citation type="submission" date="2011-11" db="EMBL/GenBank/DDBJ databases">
        <title>Improved High-Quality Draft sequence of Desulfovibrio sp. U5L.</title>
        <authorList>
            <consortium name="US DOE Joint Genome Institute"/>
            <person name="Lucas S."/>
            <person name="Han J."/>
            <person name="Lapidus A."/>
            <person name="Cheng J.-F."/>
            <person name="Goodwin L."/>
            <person name="Pitluck S."/>
            <person name="Peters L."/>
            <person name="Ovchinnikova G."/>
            <person name="Held B."/>
            <person name="Detter J.C."/>
            <person name="Han C."/>
            <person name="Tapia R."/>
            <person name="Land M."/>
            <person name="Hauser L."/>
            <person name="Kyrpides N."/>
            <person name="Ivanova N."/>
            <person name="Pagani I."/>
            <person name="Gabster J."/>
            <person name="Walker C."/>
            <person name="Stolyar S."/>
            <person name="Stahl D."/>
            <person name="Arkin A."/>
            <person name="Dehal P."/>
            <person name="Hazen T."/>
            <person name="Woyke T."/>
        </authorList>
    </citation>
    <scope>NUCLEOTIDE SEQUENCE [LARGE SCALE GENOMIC DNA]</scope>
    <source>
        <strain evidence="10">U5L</strain>
    </source>
</reference>
<dbReference type="GO" id="GO:0033819">
    <property type="term" value="F:lipoyl(octanoyl) transferase activity"/>
    <property type="evidence" value="ECO:0007669"/>
    <property type="project" value="UniProtKB-EC"/>
</dbReference>
<feature type="binding site" evidence="7">
    <location>
        <begin position="161"/>
        <end position="163"/>
    </location>
    <ligand>
        <name>substrate</name>
    </ligand>
</feature>
<comment type="function">
    <text evidence="4 5">Catalyzes the transfer of endogenously produced octanoic acid from octanoyl-acyl-carrier-protein onto the lipoyl domains of lipoate-dependent enzymes. Lipoyl-ACP can also act as a substrate although octanoyl-ACP is likely to be the physiological substrate.</text>
</comment>
<sequence length="217" mass="22309">MPETSAASGTASRPEIRVLGRIAYADALALQAETAAAVKAGASAGVIFVLEHDPVITLGSNKPINRVLFVPPDVTLVATDRGGGATVHNPGQLVVYPVVSLRSLGFGVKSFVAWVLDLGRQLLETYGVAAECRQNPLGLWVGERKIASLGIHIARGVATHGLAVNLDNDLGLFGAIVPCGLAGVAMTSAAAETGVPVDMGAARERMRALVAAGLDRL</sequence>
<dbReference type="UniPathway" id="UPA00538">
    <property type="reaction ID" value="UER00592"/>
</dbReference>
<dbReference type="PANTHER" id="PTHR10993">
    <property type="entry name" value="OCTANOYLTRANSFERASE"/>
    <property type="match status" value="1"/>
</dbReference>
<evidence type="ECO:0000256" key="6">
    <source>
        <dbReference type="PIRSR" id="PIRSR016262-1"/>
    </source>
</evidence>
<evidence type="ECO:0000256" key="3">
    <source>
        <dbReference type="ARBA" id="ARBA00023315"/>
    </source>
</evidence>
<dbReference type="Pfam" id="PF21948">
    <property type="entry name" value="LplA-B_cat"/>
    <property type="match status" value="1"/>
</dbReference>
<gene>
    <name evidence="10" type="ORF">DesU5LDRAFT_2961</name>
</gene>
<dbReference type="eggNOG" id="COG0321">
    <property type="taxonomic scope" value="Bacteria"/>
</dbReference>
<evidence type="ECO:0000256" key="1">
    <source>
        <dbReference type="ARBA" id="ARBA00004821"/>
    </source>
</evidence>
<evidence type="ECO:0000256" key="7">
    <source>
        <dbReference type="PIRSR" id="PIRSR016262-2"/>
    </source>
</evidence>
<keyword evidence="3 5" id="KW-0012">Acyltransferase</keyword>
<feature type="binding site" evidence="7">
    <location>
        <begin position="81"/>
        <end position="88"/>
    </location>
    <ligand>
        <name>substrate</name>
    </ligand>
</feature>
<keyword evidence="10" id="KW-0436">Ligase</keyword>
<dbReference type="AlphaFoldDB" id="I2Q497"/>
<feature type="domain" description="BPL/LPL catalytic" evidence="9">
    <location>
        <begin position="41"/>
        <end position="217"/>
    </location>
</feature>
<comment type="catalytic activity">
    <reaction evidence="5">
        <text>octanoyl-[ACP] + L-lysyl-[protein] = N(6)-octanoyl-L-lysyl-[protein] + holo-[ACP] + H(+)</text>
        <dbReference type="Rhea" id="RHEA:17665"/>
        <dbReference type="Rhea" id="RHEA-COMP:9636"/>
        <dbReference type="Rhea" id="RHEA-COMP:9685"/>
        <dbReference type="Rhea" id="RHEA-COMP:9752"/>
        <dbReference type="Rhea" id="RHEA-COMP:9928"/>
        <dbReference type="ChEBI" id="CHEBI:15378"/>
        <dbReference type="ChEBI" id="CHEBI:29969"/>
        <dbReference type="ChEBI" id="CHEBI:64479"/>
        <dbReference type="ChEBI" id="CHEBI:78463"/>
        <dbReference type="ChEBI" id="CHEBI:78809"/>
        <dbReference type="EC" id="2.3.1.181"/>
    </reaction>
</comment>
<dbReference type="HOGENOM" id="CLU_035168_3_1_7"/>
<evidence type="ECO:0000256" key="2">
    <source>
        <dbReference type="ARBA" id="ARBA00022679"/>
    </source>
</evidence>
<feature type="binding site" evidence="7">
    <location>
        <begin position="148"/>
        <end position="150"/>
    </location>
    <ligand>
        <name>substrate</name>
    </ligand>
</feature>
<dbReference type="CDD" id="cd16444">
    <property type="entry name" value="LipB"/>
    <property type="match status" value="1"/>
</dbReference>
<evidence type="ECO:0000256" key="8">
    <source>
        <dbReference type="PIRSR" id="PIRSR016262-3"/>
    </source>
</evidence>
<dbReference type="EC" id="2.3.1.181" evidence="5"/>
<dbReference type="InterPro" id="IPR000544">
    <property type="entry name" value="Octanoyltransferase"/>
</dbReference>
<evidence type="ECO:0000256" key="4">
    <source>
        <dbReference type="ARBA" id="ARBA00024732"/>
    </source>
</evidence>
<comment type="pathway">
    <text evidence="1 5">Protein modification; protein lipoylation via endogenous pathway; protein N(6)-(lipoyl)lysine from octanoyl-[acyl-carrier-protein]: step 1/2.</text>
</comment>
<dbReference type="PIRSF" id="PIRSF016262">
    <property type="entry name" value="LPLase"/>
    <property type="match status" value="1"/>
</dbReference>
<dbReference type="GO" id="GO:0009249">
    <property type="term" value="P:protein lipoylation"/>
    <property type="evidence" value="ECO:0007669"/>
    <property type="project" value="InterPro"/>
</dbReference>